<dbReference type="eggNOG" id="ENOG5033GPW">
    <property type="taxonomic scope" value="Bacteria"/>
</dbReference>
<dbReference type="STRING" id="663278.Ethha_2489"/>
<sequence length="464" mass="51949">MRYGFIKLSRNMLGWRWYRDNNTKAVFVHFLMDAAWEPTKVDGIQLQRGQCFVSMPTLAKALHMGMSSIRTALGHLQETGEISVNANYRGNLITVNNYEMYQSMDAAWYVKLFRKIRQWRWYGNTNTKALFFHLLLTAEYKPETVDGKALGRGQLITRIPDLSKALGMSAREIRTALAHLVETGEISDESDNRGRVITICKYDDYQGVLPGGTGEDRDNSPVPAEKATGTQAAAPRPMRQADLSKATGTYDVQATGKASVEDGFPMPNVAPSACAIDMPETACTNMPLDENPHAACRFIDVPVNAPSFNKNLKNLKSEEGEETRARALSPCIPTNEDDALTIDGVAKLYLQLCPSLPPVSLPLTLPRRHHIAILLRQYPDRQTIHALFQKAESSAFLKGADGKWKADFDWLIDPTNASRVLEGKYDVLWEKTPRPGGYMPVSELEPTYDMQEYVDLSIKRILES</sequence>
<feature type="region of interest" description="Disordered" evidence="1">
    <location>
        <begin position="210"/>
        <end position="246"/>
    </location>
</feature>
<evidence type="ECO:0000313" key="3">
    <source>
        <dbReference type="Proteomes" id="UP000001551"/>
    </source>
</evidence>
<reference evidence="2 3" key="1">
    <citation type="submission" date="2010-12" db="EMBL/GenBank/DDBJ databases">
        <title>Complete sequence of Ethanoligenens harbinense YUAN-3.</title>
        <authorList>
            <person name="Lucas S."/>
            <person name="Copeland A."/>
            <person name="Lapidus A."/>
            <person name="Cheng J.-F."/>
            <person name="Bruce D."/>
            <person name="Goodwin L."/>
            <person name="Pitluck S."/>
            <person name="Chertkov O."/>
            <person name="Misra M."/>
            <person name="Detter J.C."/>
            <person name="Han C."/>
            <person name="Tapia R."/>
            <person name="Land M."/>
            <person name="Hauser L."/>
            <person name="Jeffries C."/>
            <person name="Kyrpides N."/>
            <person name="Ivanova N."/>
            <person name="Mikhailova N."/>
            <person name="Wang A."/>
            <person name="Mouttaki H."/>
            <person name="He Z."/>
            <person name="Zhou J."/>
            <person name="Hemme C.L."/>
            <person name="Woyke T."/>
        </authorList>
    </citation>
    <scope>NUCLEOTIDE SEQUENCE [LARGE SCALE GENOMIC DNA]</scope>
    <source>
        <strain evidence="3">DSM 18485 / JCM 12961 / CGMCC 1.5033 / YUAN-3</strain>
    </source>
</reference>
<proteinExistence type="predicted"/>
<gene>
    <name evidence="2" type="ordered locus">Ethha_2489</name>
</gene>
<organism evidence="2 3">
    <name type="scientific">Ethanoligenens harbinense (strain DSM 18485 / JCM 12961 / CGMCC 1.5033 / YUAN-3)</name>
    <dbReference type="NCBI Taxonomy" id="663278"/>
    <lineage>
        <taxon>Bacteria</taxon>
        <taxon>Bacillati</taxon>
        <taxon>Bacillota</taxon>
        <taxon>Clostridia</taxon>
        <taxon>Eubacteriales</taxon>
        <taxon>Oscillospiraceae</taxon>
        <taxon>Ethanoligenens</taxon>
    </lineage>
</organism>
<name>E6U5W5_ETHHY</name>
<dbReference type="EMBL" id="CP002400">
    <property type="protein sequence ID" value="ADU27982.1"/>
    <property type="molecule type" value="Genomic_DNA"/>
</dbReference>
<keyword evidence="3" id="KW-1185">Reference proteome</keyword>
<dbReference type="HOGENOM" id="CLU_588939_0_0_9"/>
<dbReference type="Proteomes" id="UP000001551">
    <property type="component" value="Chromosome"/>
</dbReference>
<dbReference type="KEGG" id="eha:Ethha_2489"/>
<accession>E6U5W5</accession>
<dbReference type="AlphaFoldDB" id="E6U5W5"/>
<protein>
    <submittedName>
        <fullName evidence="2">Uncharacterized protein</fullName>
    </submittedName>
</protein>
<evidence type="ECO:0000256" key="1">
    <source>
        <dbReference type="SAM" id="MobiDB-lite"/>
    </source>
</evidence>
<evidence type="ECO:0000313" key="2">
    <source>
        <dbReference type="EMBL" id="ADU27982.1"/>
    </source>
</evidence>